<sequence length="132" mass="15195">MTRIFRFNPKARLKEVEEAARVLRERPEVLAVVLFGSLAQGQATAASDADLFLLLSESPYPFQDRLVLYRPFGLRRIEVFPYTLEEARRSLKGRSVPCWHRSRTTWSRRRQFGAGVTPAPTHCRQPPADAQR</sequence>
<feature type="domain" description="Polymerase beta nucleotidyltransferase" evidence="1">
    <location>
        <begin position="18"/>
        <end position="69"/>
    </location>
</feature>
<protein>
    <submittedName>
        <fullName evidence="2">Nucleotidyltransferase</fullName>
    </submittedName>
</protein>
<reference evidence="4 5" key="1">
    <citation type="journal article" date="2019" name="Extremophiles">
        <title>Biogeography of thermophiles and predominance of Thermus scotoductus in domestic water heaters.</title>
        <authorList>
            <person name="Wilpiszeski R.L."/>
            <person name="Zhang Z."/>
            <person name="House C.H."/>
        </authorList>
    </citation>
    <scope>NUCLEOTIDE SEQUENCE [LARGE SCALE GENOMIC DNA]</scope>
    <source>
        <strain evidence="3 4">27_S27</strain>
        <strain evidence="2 5">32_S32</strain>
    </source>
</reference>
<dbReference type="Proteomes" id="UP000286910">
    <property type="component" value="Unassembled WGS sequence"/>
</dbReference>
<evidence type="ECO:0000259" key="1">
    <source>
        <dbReference type="Pfam" id="PF18765"/>
    </source>
</evidence>
<name>A0A430RGA6_THESC</name>
<evidence type="ECO:0000313" key="2">
    <source>
        <dbReference type="EMBL" id="RTH07048.1"/>
    </source>
</evidence>
<dbReference type="Proteomes" id="UP000286712">
    <property type="component" value="Unassembled WGS sequence"/>
</dbReference>
<dbReference type="SUPFAM" id="SSF81301">
    <property type="entry name" value="Nucleotidyltransferase"/>
    <property type="match status" value="1"/>
</dbReference>
<dbReference type="EMBL" id="PELW01000008">
    <property type="protein sequence ID" value="RTH28711.1"/>
    <property type="molecule type" value="Genomic_DNA"/>
</dbReference>
<dbReference type="CDD" id="cd05403">
    <property type="entry name" value="NT_KNTase_like"/>
    <property type="match status" value="1"/>
</dbReference>
<dbReference type="Gene3D" id="3.30.460.10">
    <property type="entry name" value="Beta Polymerase, domain 2"/>
    <property type="match status" value="1"/>
</dbReference>
<dbReference type="RefSeq" id="WP_126177461.1">
    <property type="nucleotide sequence ID" value="NZ_PELN01000019.1"/>
</dbReference>
<evidence type="ECO:0000313" key="5">
    <source>
        <dbReference type="Proteomes" id="UP000286910"/>
    </source>
</evidence>
<dbReference type="GO" id="GO:0016740">
    <property type="term" value="F:transferase activity"/>
    <property type="evidence" value="ECO:0007669"/>
    <property type="project" value="UniProtKB-KW"/>
</dbReference>
<dbReference type="Pfam" id="PF18765">
    <property type="entry name" value="Polbeta"/>
    <property type="match status" value="1"/>
</dbReference>
<evidence type="ECO:0000313" key="3">
    <source>
        <dbReference type="EMBL" id="RTH28711.1"/>
    </source>
</evidence>
<keyword evidence="2" id="KW-0808">Transferase</keyword>
<evidence type="ECO:0000313" key="4">
    <source>
        <dbReference type="Proteomes" id="UP000286712"/>
    </source>
</evidence>
<proteinExistence type="predicted"/>
<dbReference type="InterPro" id="IPR041633">
    <property type="entry name" value="Polbeta"/>
</dbReference>
<dbReference type="EMBL" id="PELR01000020">
    <property type="protein sequence ID" value="RTH07048.1"/>
    <property type="molecule type" value="Genomic_DNA"/>
</dbReference>
<gene>
    <name evidence="3" type="ORF">CSW40_00380</name>
    <name evidence="2" type="ORF">CSW45_00965</name>
</gene>
<accession>A0A430RGA6</accession>
<dbReference type="InterPro" id="IPR043519">
    <property type="entry name" value="NT_sf"/>
</dbReference>
<comment type="caution">
    <text evidence="2">The sequence shown here is derived from an EMBL/GenBank/DDBJ whole genome shotgun (WGS) entry which is preliminary data.</text>
</comment>
<dbReference type="AlphaFoldDB" id="A0A430RGA6"/>
<organism evidence="2 5">
    <name type="scientific">Thermus scotoductus</name>
    <dbReference type="NCBI Taxonomy" id="37636"/>
    <lineage>
        <taxon>Bacteria</taxon>
        <taxon>Thermotogati</taxon>
        <taxon>Deinococcota</taxon>
        <taxon>Deinococci</taxon>
        <taxon>Thermales</taxon>
        <taxon>Thermaceae</taxon>
        <taxon>Thermus</taxon>
    </lineage>
</organism>